<dbReference type="GO" id="GO:0000155">
    <property type="term" value="F:phosphorelay sensor kinase activity"/>
    <property type="evidence" value="ECO:0007669"/>
    <property type="project" value="InterPro"/>
</dbReference>
<name>A0A0A5I247_PHOS4</name>
<evidence type="ECO:0000256" key="8">
    <source>
        <dbReference type="ARBA" id="ARBA00022777"/>
    </source>
</evidence>
<dbReference type="GO" id="GO:0005524">
    <property type="term" value="F:ATP binding"/>
    <property type="evidence" value="ECO:0007669"/>
    <property type="project" value="UniProtKB-KW"/>
</dbReference>
<evidence type="ECO:0000256" key="15">
    <source>
        <dbReference type="SAM" id="Coils"/>
    </source>
</evidence>
<feature type="domain" description="Response regulatory" evidence="17">
    <location>
        <begin position="454"/>
        <end position="570"/>
    </location>
</feature>
<evidence type="ECO:0000256" key="3">
    <source>
        <dbReference type="ARBA" id="ARBA00012438"/>
    </source>
</evidence>
<dbReference type="EMBL" id="JRWP01000002">
    <property type="protein sequence ID" value="KGY10585.1"/>
    <property type="molecule type" value="Genomic_DNA"/>
</dbReference>
<dbReference type="InterPro" id="IPR005467">
    <property type="entry name" value="His_kinase_dom"/>
</dbReference>
<organism evidence="18 19">
    <name type="scientific">Photobacterium sp. (strain ATCC 43367)</name>
    <dbReference type="NCBI Taxonomy" id="379097"/>
    <lineage>
        <taxon>Bacteria</taxon>
        <taxon>Pseudomonadati</taxon>
        <taxon>Pseudomonadota</taxon>
        <taxon>Gammaproteobacteria</taxon>
        <taxon>Vibrionales</taxon>
        <taxon>Vibrionaceae</taxon>
        <taxon>Vibrio</taxon>
        <taxon>Vibrio oreintalis group</taxon>
    </lineage>
</organism>
<dbReference type="CDD" id="cd16922">
    <property type="entry name" value="HATPase_EvgS-ArcB-TorS-like"/>
    <property type="match status" value="1"/>
</dbReference>
<dbReference type="InterPro" id="IPR011006">
    <property type="entry name" value="CheY-like_superfamily"/>
</dbReference>
<evidence type="ECO:0000256" key="11">
    <source>
        <dbReference type="ARBA" id="ARBA00022989"/>
    </source>
</evidence>
<keyword evidence="5" id="KW-0808">Transferase</keyword>
<dbReference type="InterPro" id="IPR001789">
    <property type="entry name" value="Sig_transdc_resp-reg_receiver"/>
</dbReference>
<dbReference type="GO" id="GO:0016020">
    <property type="term" value="C:membrane"/>
    <property type="evidence" value="ECO:0007669"/>
    <property type="project" value="UniProtKB-SubCell"/>
</dbReference>
<dbReference type="InterPro" id="IPR004358">
    <property type="entry name" value="Sig_transdc_His_kin-like_C"/>
</dbReference>
<keyword evidence="9" id="KW-0378">Hydrolase</keyword>
<dbReference type="SUPFAM" id="SSF55874">
    <property type="entry name" value="ATPase domain of HSP90 chaperone/DNA topoisomerase II/histidine kinase"/>
    <property type="match status" value="1"/>
</dbReference>
<evidence type="ECO:0000256" key="5">
    <source>
        <dbReference type="ARBA" id="ARBA00022679"/>
    </source>
</evidence>
<evidence type="ECO:0000313" key="18">
    <source>
        <dbReference type="EMBL" id="KGY10585.1"/>
    </source>
</evidence>
<keyword evidence="7" id="KW-0547">Nucleotide-binding</keyword>
<keyword evidence="11" id="KW-1133">Transmembrane helix</keyword>
<dbReference type="CDD" id="cd00082">
    <property type="entry name" value="HisKA"/>
    <property type="match status" value="1"/>
</dbReference>
<evidence type="ECO:0000256" key="4">
    <source>
        <dbReference type="ARBA" id="ARBA00022553"/>
    </source>
</evidence>
<evidence type="ECO:0000256" key="13">
    <source>
        <dbReference type="ARBA" id="ARBA00023136"/>
    </source>
</evidence>
<dbReference type="Pfam" id="PF02518">
    <property type="entry name" value="HATPase_c"/>
    <property type="match status" value="1"/>
</dbReference>
<dbReference type="SMART" id="SM00448">
    <property type="entry name" value="REC"/>
    <property type="match status" value="1"/>
</dbReference>
<dbReference type="SUPFAM" id="SSF47384">
    <property type="entry name" value="Homodimeric domain of signal transducing histidine kinase"/>
    <property type="match status" value="1"/>
</dbReference>
<proteinExistence type="predicted"/>
<comment type="subcellular location">
    <subcellularLocation>
        <location evidence="2">Membrane</location>
    </subcellularLocation>
</comment>
<evidence type="ECO:0000256" key="12">
    <source>
        <dbReference type="ARBA" id="ARBA00023012"/>
    </source>
</evidence>
<dbReference type="SUPFAM" id="SSF52172">
    <property type="entry name" value="CheY-like"/>
    <property type="match status" value="1"/>
</dbReference>
<reference evidence="18 19" key="1">
    <citation type="submission" date="2014-10" db="EMBL/GenBank/DDBJ databases">
        <title>Genome sequencing of Vibrio sinaloensis T08.</title>
        <authorList>
            <person name="Chan K.-G."/>
            <person name="Mohamad N.I."/>
        </authorList>
    </citation>
    <scope>NUCLEOTIDE SEQUENCE [LARGE SCALE GENOMIC DNA]</scope>
    <source>
        <strain evidence="18 19">T08</strain>
    </source>
</reference>
<dbReference type="PROSITE" id="PS50109">
    <property type="entry name" value="HIS_KIN"/>
    <property type="match status" value="1"/>
</dbReference>
<dbReference type="FunFam" id="3.30.565.10:FF:000010">
    <property type="entry name" value="Sensor histidine kinase RcsC"/>
    <property type="match status" value="1"/>
</dbReference>
<keyword evidence="12" id="KW-0902">Two-component regulatory system</keyword>
<feature type="coiled-coil region" evidence="15">
    <location>
        <begin position="2"/>
        <end position="29"/>
    </location>
</feature>
<dbReference type="Pfam" id="PF00512">
    <property type="entry name" value="HisKA"/>
    <property type="match status" value="1"/>
</dbReference>
<dbReference type="InterPro" id="IPR003661">
    <property type="entry name" value="HisK_dim/P_dom"/>
</dbReference>
<dbReference type="InterPro" id="IPR003594">
    <property type="entry name" value="HATPase_dom"/>
</dbReference>
<dbReference type="Gene3D" id="1.10.287.130">
    <property type="match status" value="1"/>
</dbReference>
<keyword evidence="15" id="KW-0175">Coiled coil</keyword>
<keyword evidence="8 18" id="KW-0418">Kinase</keyword>
<sequence length="573" mass="64234">MSLKLQEQLQEALIELKQSQVREAKLAEENRAILDAISSITVASDKQQIFTELKKVLSLYINFSDFLVLSKPSKNEHAYHTLLASSSCFQNLAWQDQSRFKRALSGESIILYEPNNAQEFSHLVGNTDYDINSALITGAQGAITDSIIVLLGEEVGQFTLESRDTLSRFRPLLERALIDIERTEQLQQLVDIKTRQLKSAQVRAEQANQAKSRFLAMMSHELRTPLSAVLGYVDVLLADSKCDHQIEILEKMESSAELLLVLINDILELSRIESGEFRIKCQWVNLKNELEFMLEHFYALSDAKGLKLNVNLDIDAHHFVWVDPARILQIVFNLLGNAIKFTHAGHVSLRAEVTSQELIIEVEDTGIGIDPSRIETVFNQFKQADDSITRRYGGSGLGLTISKHLVTLMSGSIRVESEKGKGSRFKIKLPVSVRSGHELTQPRLSKSQGTRPLSVLVVEDTETNQMVLKLLLERLGHKVAIVNDGKKSVKYIKENMGAVDLIFMDVSMPVMDGLTATKEIRKFCRHTPIIALTAHAMEQDKQACLNSGMNAFVSKPIRGKEIQRSIESVLGRS</sequence>
<dbReference type="FunFam" id="1.10.287.130:FF:000004">
    <property type="entry name" value="Ethylene receptor 1"/>
    <property type="match status" value="1"/>
</dbReference>
<dbReference type="Pfam" id="PF00072">
    <property type="entry name" value="Response_reg"/>
    <property type="match status" value="1"/>
</dbReference>
<evidence type="ECO:0000256" key="7">
    <source>
        <dbReference type="ARBA" id="ARBA00022741"/>
    </source>
</evidence>
<gene>
    <name evidence="18" type="ORF">NM06_00565</name>
</gene>
<dbReference type="Gene3D" id="3.40.50.2300">
    <property type="match status" value="1"/>
</dbReference>
<dbReference type="Gene3D" id="3.30.565.10">
    <property type="entry name" value="Histidine kinase-like ATPase, C-terminal domain"/>
    <property type="match status" value="1"/>
</dbReference>
<dbReference type="InterPro" id="IPR036097">
    <property type="entry name" value="HisK_dim/P_sf"/>
</dbReference>
<keyword evidence="13" id="KW-0472">Membrane</keyword>
<dbReference type="OrthoDB" id="9810730at2"/>
<evidence type="ECO:0000259" key="16">
    <source>
        <dbReference type="PROSITE" id="PS50109"/>
    </source>
</evidence>
<evidence type="ECO:0000256" key="9">
    <source>
        <dbReference type="ARBA" id="ARBA00022801"/>
    </source>
</evidence>
<evidence type="ECO:0000256" key="14">
    <source>
        <dbReference type="PROSITE-ProRule" id="PRU00169"/>
    </source>
</evidence>
<dbReference type="STRING" id="379097.SE23_20235"/>
<dbReference type="CDD" id="cd17546">
    <property type="entry name" value="REC_hyHK_CKI1_RcsC-like"/>
    <property type="match status" value="1"/>
</dbReference>
<dbReference type="GO" id="GO:0016787">
    <property type="term" value="F:hydrolase activity"/>
    <property type="evidence" value="ECO:0007669"/>
    <property type="project" value="UniProtKB-KW"/>
</dbReference>
<dbReference type="PROSITE" id="PS50110">
    <property type="entry name" value="RESPONSE_REGULATORY"/>
    <property type="match status" value="1"/>
</dbReference>
<comment type="caution">
    <text evidence="18">The sequence shown here is derived from an EMBL/GenBank/DDBJ whole genome shotgun (WGS) entry which is preliminary data.</text>
</comment>
<dbReference type="PANTHER" id="PTHR43047">
    <property type="entry name" value="TWO-COMPONENT HISTIDINE PROTEIN KINASE"/>
    <property type="match status" value="1"/>
</dbReference>
<dbReference type="RefSeq" id="WP_038186873.1">
    <property type="nucleotide sequence ID" value="NZ_JRWP01000002.1"/>
</dbReference>
<dbReference type="Proteomes" id="UP000030451">
    <property type="component" value="Unassembled WGS sequence"/>
</dbReference>
<feature type="modified residue" description="4-aspartylphosphate" evidence="14">
    <location>
        <position position="505"/>
    </location>
</feature>
<evidence type="ECO:0000313" key="19">
    <source>
        <dbReference type="Proteomes" id="UP000030451"/>
    </source>
</evidence>
<protein>
    <recommendedName>
        <fullName evidence="3">histidine kinase</fullName>
        <ecNumber evidence="3">2.7.13.3</ecNumber>
    </recommendedName>
</protein>
<evidence type="ECO:0000256" key="10">
    <source>
        <dbReference type="ARBA" id="ARBA00022840"/>
    </source>
</evidence>
<evidence type="ECO:0000256" key="1">
    <source>
        <dbReference type="ARBA" id="ARBA00000085"/>
    </source>
</evidence>
<evidence type="ECO:0000256" key="6">
    <source>
        <dbReference type="ARBA" id="ARBA00022692"/>
    </source>
</evidence>
<dbReference type="PANTHER" id="PTHR43047:SF64">
    <property type="entry name" value="HISTIDINE KINASE CONTAINING CHEY-HOMOLOGOUS RECEIVER DOMAIN AND PAS DOMAIN-RELATED"/>
    <property type="match status" value="1"/>
</dbReference>
<keyword evidence="4 14" id="KW-0597">Phosphoprotein</keyword>
<comment type="catalytic activity">
    <reaction evidence="1">
        <text>ATP + protein L-histidine = ADP + protein N-phospho-L-histidine.</text>
        <dbReference type="EC" id="2.7.13.3"/>
    </reaction>
</comment>
<keyword evidence="10" id="KW-0067">ATP-binding</keyword>
<dbReference type="EC" id="2.7.13.3" evidence="3"/>
<dbReference type="SMART" id="SM00388">
    <property type="entry name" value="HisKA"/>
    <property type="match status" value="1"/>
</dbReference>
<dbReference type="PRINTS" id="PR00344">
    <property type="entry name" value="BCTRLSENSOR"/>
</dbReference>
<dbReference type="InterPro" id="IPR036890">
    <property type="entry name" value="HATPase_C_sf"/>
</dbReference>
<feature type="domain" description="Histidine kinase" evidence="16">
    <location>
        <begin position="217"/>
        <end position="433"/>
    </location>
</feature>
<accession>A0A0A5I247</accession>
<dbReference type="AlphaFoldDB" id="A0A0A5I247"/>
<keyword evidence="6" id="KW-0812">Transmembrane</keyword>
<evidence type="ECO:0000259" key="17">
    <source>
        <dbReference type="PROSITE" id="PS50110"/>
    </source>
</evidence>
<evidence type="ECO:0000256" key="2">
    <source>
        <dbReference type="ARBA" id="ARBA00004370"/>
    </source>
</evidence>
<dbReference type="SMART" id="SM00387">
    <property type="entry name" value="HATPase_c"/>
    <property type="match status" value="1"/>
</dbReference>